<evidence type="ECO:0000313" key="4">
    <source>
        <dbReference type="EMBL" id="RFU15407.1"/>
    </source>
</evidence>
<dbReference type="PANTHER" id="PTHR47197">
    <property type="entry name" value="PROTEIN NIRF"/>
    <property type="match status" value="1"/>
</dbReference>
<feature type="region of interest" description="Disordered" evidence="2">
    <location>
        <begin position="27"/>
        <end position="46"/>
    </location>
</feature>
<dbReference type="OrthoDB" id="127135at2"/>
<evidence type="ECO:0000259" key="3">
    <source>
        <dbReference type="Pfam" id="PF21783"/>
    </source>
</evidence>
<keyword evidence="1" id="KW-0732">Signal</keyword>
<dbReference type="InterPro" id="IPR015943">
    <property type="entry name" value="WD40/YVTN_repeat-like_dom_sf"/>
</dbReference>
<dbReference type="Proteomes" id="UP000264702">
    <property type="component" value="Unassembled WGS sequence"/>
</dbReference>
<gene>
    <name evidence="4" type="ORF">D0Y96_17220</name>
</gene>
<dbReference type="NCBIfam" id="TIGR02276">
    <property type="entry name" value="beta_rpt_yvtn"/>
    <property type="match status" value="2"/>
</dbReference>
<name>A0A372IKG7_9BACT</name>
<dbReference type="InterPro" id="IPR048433">
    <property type="entry name" value="YNCE-like_beta-prop"/>
</dbReference>
<dbReference type="Gene3D" id="2.130.10.10">
    <property type="entry name" value="YVTN repeat-like/Quinoprotein amine dehydrogenase"/>
    <property type="match status" value="2"/>
</dbReference>
<organism evidence="4 5">
    <name type="scientific">Paracidobacterium acidisoli</name>
    <dbReference type="NCBI Taxonomy" id="2303751"/>
    <lineage>
        <taxon>Bacteria</taxon>
        <taxon>Pseudomonadati</taxon>
        <taxon>Acidobacteriota</taxon>
        <taxon>Terriglobia</taxon>
        <taxon>Terriglobales</taxon>
        <taxon>Acidobacteriaceae</taxon>
        <taxon>Paracidobacterium</taxon>
    </lineage>
</organism>
<accession>A0A372IKG7</accession>
<comment type="caution">
    <text evidence="4">The sequence shown here is derived from an EMBL/GenBank/DDBJ whole genome shotgun (WGS) entry which is preliminary data.</text>
</comment>
<dbReference type="SUPFAM" id="SSF50974">
    <property type="entry name" value="Nitrous oxide reductase, N-terminal domain"/>
    <property type="match status" value="1"/>
</dbReference>
<dbReference type="EMBL" id="QVQT01000006">
    <property type="protein sequence ID" value="RFU15407.1"/>
    <property type="molecule type" value="Genomic_DNA"/>
</dbReference>
<proteinExistence type="predicted"/>
<protein>
    <submittedName>
        <fullName evidence="4">YncE family protein</fullName>
    </submittedName>
</protein>
<dbReference type="AlphaFoldDB" id="A0A372IKG7"/>
<dbReference type="InterPro" id="IPR011964">
    <property type="entry name" value="YVTN_b-propeller_repeat"/>
</dbReference>
<dbReference type="InterPro" id="IPR051200">
    <property type="entry name" value="Host-pathogen_enzymatic-act"/>
</dbReference>
<sequence length="443" mass="46302">MSARRLPPCCGAACRAASIPLKRPEPPALLADPVHTPSKPGAQPGRAPFVKLPAGVRAVSALCLLLPLLLAGCRRQHFPKYPANFREFAYITNGGSDTVSVLDLVNMRQDRVIAVGSSPTGITASPTRNEIYAVNSGSGTVSVIDAENNRLAATIPVHRQPYFIDVDAKGERGYVANAGSNNVSVIDLAARRVIATIGVGEAPGLARISPDGDSLVVTNRASGSVSIVDPHAFRVRSVFTGCPQATDAVILPDSSKTFVACSGGHQVMVIGLARPASPYESEHRDRLLDFLDVGQTPVHLALKPDGGEIFVSNFGSDTISEIATGANEVGGAYNVATRPSGGVVSADNSTLWISNFSANTVGAYSIDDGQLVNTINVGDGPDHLALASNGFVLLAVDTRSGDVSVIRTISYAPDGTIHQGSLFTMLPVGRHPNDIAVKAFRVQ</sequence>
<dbReference type="Pfam" id="PF21783">
    <property type="entry name" value="YNCE"/>
    <property type="match status" value="1"/>
</dbReference>
<evidence type="ECO:0000256" key="2">
    <source>
        <dbReference type="SAM" id="MobiDB-lite"/>
    </source>
</evidence>
<reference evidence="4 5" key="1">
    <citation type="submission" date="2018-08" db="EMBL/GenBank/DDBJ databases">
        <title>Acidipila sp. 4G-K13, an acidobacterium isolated from forest soil.</title>
        <authorList>
            <person name="Gao Z.-H."/>
            <person name="Qiu L.-H."/>
        </authorList>
    </citation>
    <scope>NUCLEOTIDE SEQUENCE [LARGE SCALE GENOMIC DNA]</scope>
    <source>
        <strain evidence="4 5">4G-K13</strain>
    </source>
</reference>
<evidence type="ECO:0000256" key="1">
    <source>
        <dbReference type="ARBA" id="ARBA00022729"/>
    </source>
</evidence>
<keyword evidence="5" id="KW-1185">Reference proteome</keyword>
<dbReference type="PANTHER" id="PTHR47197:SF3">
    <property type="entry name" value="DIHYDRO-HEME D1 DEHYDROGENASE"/>
    <property type="match status" value="1"/>
</dbReference>
<feature type="domain" description="YNCE-like beta-propeller" evidence="3">
    <location>
        <begin position="87"/>
        <end position="203"/>
    </location>
</feature>
<dbReference type="InterPro" id="IPR011045">
    <property type="entry name" value="N2O_reductase_N"/>
</dbReference>
<evidence type="ECO:0000313" key="5">
    <source>
        <dbReference type="Proteomes" id="UP000264702"/>
    </source>
</evidence>